<feature type="region of interest" description="Disordered" evidence="1">
    <location>
        <begin position="32"/>
        <end position="55"/>
    </location>
</feature>
<evidence type="ECO:0000256" key="1">
    <source>
        <dbReference type="SAM" id="MobiDB-lite"/>
    </source>
</evidence>
<dbReference type="Proteomes" id="UP000494174">
    <property type="component" value="Unassembled WGS sequence"/>
</dbReference>
<feature type="compositionally biased region" description="Basic and acidic residues" evidence="1">
    <location>
        <begin position="40"/>
        <end position="55"/>
    </location>
</feature>
<dbReference type="EMBL" id="CABVPU010000019">
    <property type="protein sequence ID" value="VWB97509.1"/>
    <property type="molecule type" value="Genomic_DNA"/>
</dbReference>
<organism evidence="2 3">
    <name type="scientific">Burkholderia lata (strain ATCC 17760 / DSM 23089 / LMG 22485 / NCIMB 9086 / R18194 / 383)</name>
    <dbReference type="NCBI Taxonomy" id="482957"/>
    <lineage>
        <taxon>Bacteria</taxon>
        <taxon>Pseudomonadati</taxon>
        <taxon>Pseudomonadota</taxon>
        <taxon>Betaproteobacteria</taxon>
        <taxon>Burkholderiales</taxon>
        <taxon>Burkholderiaceae</taxon>
        <taxon>Burkholderia</taxon>
        <taxon>Burkholderia cepacia complex</taxon>
    </lineage>
</organism>
<sequence length="55" mass="6181">MRSQRSAVQPPDVLCGSVLHYDNPVDPIEERAWEAPQHGTRNEDAHADTSIETPR</sequence>
<protein>
    <submittedName>
        <fullName evidence="2">Prevent-host-death protein</fullName>
    </submittedName>
</protein>
<evidence type="ECO:0000313" key="3">
    <source>
        <dbReference type="Proteomes" id="UP000494174"/>
    </source>
</evidence>
<reference evidence="2 3" key="1">
    <citation type="submission" date="2019-09" db="EMBL/GenBank/DDBJ databases">
        <authorList>
            <person name="Depoorter E."/>
        </authorList>
    </citation>
    <scope>NUCLEOTIDE SEQUENCE [LARGE SCALE GENOMIC DNA]</scope>
    <source>
        <strain evidence="2">R-15945</strain>
    </source>
</reference>
<accession>A0A6P2NRX7</accession>
<name>A0A6P2NRX7_BURL3</name>
<proteinExistence type="predicted"/>
<dbReference type="AlphaFoldDB" id="A0A6P2NRX7"/>
<gene>
    <name evidence="2" type="ORF">BLA15945_04725</name>
</gene>
<evidence type="ECO:0000313" key="2">
    <source>
        <dbReference type="EMBL" id="VWB97509.1"/>
    </source>
</evidence>